<dbReference type="SMART" id="SM01092">
    <property type="entry name" value="CO_deh_flav_C"/>
    <property type="match status" value="1"/>
</dbReference>
<evidence type="ECO:0000259" key="4">
    <source>
        <dbReference type="PROSITE" id="PS51387"/>
    </source>
</evidence>
<dbReference type="Gene3D" id="3.30.43.10">
    <property type="entry name" value="Uridine Diphospho-n-acetylenolpyruvylglucosamine Reductase, domain 2"/>
    <property type="match status" value="1"/>
</dbReference>
<dbReference type="InterPro" id="IPR016166">
    <property type="entry name" value="FAD-bd_PCMH"/>
</dbReference>
<accession>A0ABN2X9P3</accession>
<name>A0ABN2X9P3_9ACTN</name>
<dbReference type="PANTHER" id="PTHR42659:SF2">
    <property type="entry name" value="XANTHINE DEHYDROGENASE SUBUNIT C-RELATED"/>
    <property type="match status" value="1"/>
</dbReference>
<keyword evidence="3" id="KW-0560">Oxidoreductase</keyword>
<evidence type="ECO:0000256" key="2">
    <source>
        <dbReference type="ARBA" id="ARBA00022827"/>
    </source>
</evidence>
<dbReference type="SUPFAM" id="SSF56176">
    <property type="entry name" value="FAD-binding/transporter-associated domain-like"/>
    <property type="match status" value="1"/>
</dbReference>
<dbReference type="EMBL" id="BAAAMQ010000010">
    <property type="protein sequence ID" value="GAA2107844.1"/>
    <property type="molecule type" value="Genomic_DNA"/>
</dbReference>
<dbReference type="Proteomes" id="UP001501161">
    <property type="component" value="Unassembled WGS sequence"/>
</dbReference>
<dbReference type="Pfam" id="PF03450">
    <property type="entry name" value="CO_deh_flav_C"/>
    <property type="match status" value="1"/>
</dbReference>
<keyword evidence="6" id="KW-1185">Reference proteome</keyword>
<dbReference type="Pfam" id="PF00941">
    <property type="entry name" value="FAD_binding_5"/>
    <property type="match status" value="1"/>
</dbReference>
<dbReference type="Gene3D" id="3.30.465.10">
    <property type="match status" value="1"/>
</dbReference>
<sequence>MKPPKFRYVAPRTLDEAVEHLAADPDAKVLSGGQSLMPLLAMRLAAPSILVDLQHVPGLDGIEDQGSSVLIGAGVTHREIERSDVIAQRLPILSSAVVHIAHPQIRSRGTFGGSTAHADPSGEWPTVLLALGATMHAVGPRGRRTIEADDFFVGPFTSTLDEDEILTHVSVPTTRTAWSFQEAAVKRGDYGLALVAATGIPRDGQLAEARVSVGAAVGSVRRLTDVERLLSRGPVTDALAEEAALTAAASVDPISDIHGNSEYRRKLVASLVRRAVLELKNGA</sequence>
<protein>
    <submittedName>
        <fullName evidence="5">FAD binding domain-containing protein</fullName>
    </submittedName>
</protein>
<dbReference type="InterPro" id="IPR002346">
    <property type="entry name" value="Mopterin_DH_FAD-bd"/>
</dbReference>
<organism evidence="5 6">
    <name type="scientific">Nocardioides furvisabuli</name>
    <dbReference type="NCBI Taxonomy" id="375542"/>
    <lineage>
        <taxon>Bacteria</taxon>
        <taxon>Bacillati</taxon>
        <taxon>Actinomycetota</taxon>
        <taxon>Actinomycetes</taxon>
        <taxon>Propionibacteriales</taxon>
        <taxon>Nocardioidaceae</taxon>
        <taxon>Nocardioides</taxon>
    </lineage>
</organism>
<keyword evidence="2" id="KW-0274">FAD</keyword>
<dbReference type="InterPro" id="IPR036683">
    <property type="entry name" value="CO_DH_flav_C_dom_sf"/>
</dbReference>
<dbReference type="InterPro" id="IPR051312">
    <property type="entry name" value="Diverse_Substr_Oxidored"/>
</dbReference>
<gene>
    <name evidence="5" type="ORF">GCM10009726_21690</name>
</gene>
<dbReference type="RefSeq" id="WP_231248482.1">
    <property type="nucleotide sequence ID" value="NZ_BAAAMQ010000010.1"/>
</dbReference>
<dbReference type="PANTHER" id="PTHR42659">
    <property type="entry name" value="XANTHINE DEHYDROGENASE SUBUNIT C-RELATED"/>
    <property type="match status" value="1"/>
</dbReference>
<dbReference type="InterPro" id="IPR016167">
    <property type="entry name" value="FAD-bd_PCMH_sub1"/>
</dbReference>
<evidence type="ECO:0000313" key="5">
    <source>
        <dbReference type="EMBL" id="GAA2107844.1"/>
    </source>
</evidence>
<keyword evidence="1" id="KW-0285">Flavoprotein</keyword>
<dbReference type="SUPFAM" id="SSF55447">
    <property type="entry name" value="CO dehydrogenase flavoprotein C-terminal domain-like"/>
    <property type="match status" value="1"/>
</dbReference>
<dbReference type="InterPro" id="IPR005107">
    <property type="entry name" value="CO_DH_flav_C"/>
</dbReference>
<dbReference type="InterPro" id="IPR036318">
    <property type="entry name" value="FAD-bd_PCMH-like_sf"/>
</dbReference>
<proteinExistence type="predicted"/>
<dbReference type="PROSITE" id="PS51387">
    <property type="entry name" value="FAD_PCMH"/>
    <property type="match status" value="1"/>
</dbReference>
<feature type="domain" description="FAD-binding PCMH-type" evidence="4">
    <location>
        <begin position="1"/>
        <end position="176"/>
    </location>
</feature>
<reference evidence="5 6" key="1">
    <citation type="journal article" date="2019" name="Int. J. Syst. Evol. Microbiol.">
        <title>The Global Catalogue of Microorganisms (GCM) 10K type strain sequencing project: providing services to taxonomists for standard genome sequencing and annotation.</title>
        <authorList>
            <consortium name="The Broad Institute Genomics Platform"/>
            <consortium name="The Broad Institute Genome Sequencing Center for Infectious Disease"/>
            <person name="Wu L."/>
            <person name="Ma J."/>
        </authorList>
    </citation>
    <scope>NUCLEOTIDE SEQUENCE [LARGE SCALE GENOMIC DNA]</scope>
    <source>
        <strain evidence="5 6">JCM 13813</strain>
    </source>
</reference>
<evidence type="ECO:0000313" key="6">
    <source>
        <dbReference type="Proteomes" id="UP001501161"/>
    </source>
</evidence>
<comment type="caution">
    <text evidence="5">The sequence shown here is derived from an EMBL/GenBank/DDBJ whole genome shotgun (WGS) entry which is preliminary data.</text>
</comment>
<dbReference type="Gene3D" id="3.30.390.50">
    <property type="entry name" value="CO dehydrogenase flavoprotein, C-terminal domain"/>
    <property type="match status" value="1"/>
</dbReference>
<evidence type="ECO:0000256" key="1">
    <source>
        <dbReference type="ARBA" id="ARBA00022630"/>
    </source>
</evidence>
<dbReference type="InterPro" id="IPR016169">
    <property type="entry name" value="FAD-bd_PCMH_sub2"/>
</dbReference>
<evidence type="ECO:0000256" key="3">
    <source>
        <dbReference type="ARBA" id="ARBA00023002"/>
    </source>
</evidence>